<dbReference type="PANTHER" id="PTHR33867:SF1">
    <property type="entry name" value="RIBOSOME MATURATION FACTOR RIMP"/>
    <property type="match status" value="1"/>
</dbReference>
<evidence type="ECO:0000313" key="7">
    <source>
        <dbReference type="Proteomes" id="UP001501294"/>
    </source>
</evidence>
<gene>
    <name evidence="3 6" type="primary">rimP</name>
    <name evidence="6" type="ORF">GCM10023150_09930</name>
</gene>
<dbReference type="InterPro" id="IPR028989">
    <property type="entry name" value="RimP_N"/>
</dbReference>
<keyword evidence="2 3" id="KW-0690">Ribosome biogenesis</keyword>
<protein>
    <recommendedName>
        <fullName evidence="3">Ribosome maturation factor RimP</fullName>
    </recommendedName>
</protein>
<accession>A0ABP8HYB5</accession>
<dbReference type="Pfam" id="PF02576">
    <property type="entry name" value="RimP_N"/>
    <property type="match status" value="1"/>
</dbReference>
<dbReference type="CDD" id="cd01734">
    <property type="entry name" value="YlxS_C"/>
    <property type="match status" value="1"/>
</dbReference>
<dbReference type="InterPro" id="IPR003728">
    <property type="entry name" value="Ribosome_maturation_RimP"/>
</dbReference>
<dbReference type="HAMAP" id="MF_01077">
    <property type="entry name" value="RimP"/>
    <property type="match status" value="1"/>
</dbReference>
<dbReference type="SUPFAM" id="SSF74942">
    <property type="entry name" value="YhbC-like, C-terminal domain"/>
    <property type="match status" value="1"/>
</dbReference>
<evidence type="ECO:0000256" key="2">
    <source>
        <dbReference type="ARBA" id="ARBA00022517"/>
    </source>
</evidence>
<dbReference type="SUPFAM" id="SSF75420">
    <property type="entry name" value="YhbC-like, N-terminal domain"/>
    <property type="match status" value="1"/>
</dbReference>
<dbReference type="Proteomes" id="UP001501294">
    <property type="component" value="Unassembled WGS sequence"/>
</dbReference>
<evidence type="ECO:0000259" key="4">
    <source>
        <dbReference type="Pfam" id="PF02576"/>
    </source>
</evidence>
<dbReference type="InterPro" id="IPR035956">
    <property type="entry name" value="RimP_N_sf"/>
</dbReference>
<evidence type="ECO:0000256" key="1">
    <source>
        <dbReference type="ARBA" id="ARBA00022490"/>
    </source>
</evidence>
<comment type="function">
    <text evidence="3">Required for maturation of 30S ribosomal subunits.</text>
</comment>
<dbReference type="NCBIfam" id="NF000927">
    <property type="entry name" value="PRK00092.1-1"/>
    <property type="match status" value="1"/>
</dbReference>
<keyword evidence="1 3" id="KW-0963">Cytoplasm</keyword>
<comment type="similarity">
    <text evidence="3">Belongs to the RimP family.</text>
</comment>
<dbReference type="EMBL" id="BAABFU010000001">
    <property type="protein sequence ID" value="GAA4347431.1"/>
    <property type="molecule type" value="Genomic_DNA"/>
</dbReference>
<organism evidence="6 7">
    <name type="scientific">Kangiella taiwanensis</name>
    <dbReference type="NCBI Taxonomy" id="1079179"/>
    <lineage>
        <taxon>Bacteria</taxon>
        <taxon>Pseudomonadati</taxon>
        <taxon>Pseudomonadota</taxon>
        <taxon>Gammaproteobacteria</taxon>
        <taxon>Kangiellales</taxon>
        <taxon>Kangiellaceae</taxon>
        <taxon>Kangiella</taxon>
    </lineage>
</organism>
<dbReference type="Gene3D" id="3.30.300.70">
    <property type="entry name" value="RimP-like superfamily, N-terminal"/>
    <property type="match status" value="1"/>
</dbReference>
<feature type="domain" description="Ribosome maturation factor RimP C-terminal" evidence="5">
    <location>
        <begin position="88"/>
        <end position="152"/>
    </location>
</feature>
<keyword evidence="7" id="KW-1185">Reference proteome</keyword>
<dbReference type="InterPro" id="IPR028998">
    <property type="entry name" value="RimP_C"/>
</dbReference>
<comment type="caution">
    <text evidence="6">The sequence shown here is derived from an EMBL/GenBank/DDBJ whole genome shotgun (WGS) entry which is preliminary data.</text>
</comment>
<dbReference type="Gene3D" id="2.30.30.180">
    <property type="entry name" value="Ribosome maturation factor RimP, C-terminal domain"/>
    <property type="match status" value="1"/>
</dbReference>
<evidence type="ECO:0000259" key="5">
    <source>
        <dbReference type="Pfam" id="PF17384"/>
    </source>
</evidence>
<reference evidence="7" key="1">
    <citation type="journal article" date="2019" name="Int. J. Syst. Evol. Microbiol.">
        <title>The Global Catalogue of Microorganisms (GCM) 10K type strain sequencing project: providing services to taxonomists for standard genome sequencing and annotation.</title>
        <authorList>
            <consortium name="The Broad Institute Genomics Platform"/>
            <consortium name="The Broad Institute Genome Sequencing Center for Infectious Disease"/>
            <person name="Wu L."/>
            <person name="Ma J."/>
        </authorList>
    </citation>
    <scope>NUCLEOTIDE SEQUENCE [LARGE SCALE GENOMIC DNA]</scope>
    <source>
        <strain evidence="7">JCM 17727</strain>
    </source>
</reference>
<evidence type="ECO:0000256" key="3">
    <source>
        <dbReference type="HAMAP-Rule" id="MF_01077"/>
    </source>
</evidence>
<dbReference type="Pfam" id="PF17384">
    <property type="entry name" value="DUF150_C"/>
    <property type="match status" value="1"/>
</dbReference>
<proteinExistence type="inferred from homology"/>
<dbReference type="PANTHER" id="PTHR33867">
    <property type="entry name" value="RIBOSOME MATURATION FACTOR RIMP"/>
    <property type="match status" value="1"/>
</dbReference>
<name>A0ABP8HYB5_9GAMM</name>
<dbReference type="InterPro" id="IPR036847">
    <property type="entry name" value="RimP_C_sf"/>
</dbReference>
<sequence>MSVMSKQSQLEQIIRPAVEAAGFEFWGLEYLSQGKHSILRVFIEHEDGISVDDCAEVSHQVSGVLDVEDPISGFYNLEISSPGMDRPLFTEQQFAMYVGEDAELRLSFPINGRRKFKGTIESVNNGKINLLVDGEVHEIDVPQVEKAQLIAKY</sequence>
<feature type="domain" description="Ribosome maturation factor RimP N-terminal" evidence="4">
    <location>
        <begin position="13"/>
        <end position="85"/>
    </location>
</feature>
<evidence type="ECO:0000313" key="6">
    <source>
        <dbReference type="EMBL" id="GAA4347431.1"/>
    </source>
</evidence>
<comment type="subcellular location">
    <subcellularLocation>
        <location evidence="3">Cytoplasm</location>
    </subcellularLocation>
</comment>